<gene>
    <name evidence="1" type="ORF">LX69_03518</name>
</gene>
<evidence type="ECO:0000313" key="1">
    <source>
        <dbReference type="EMBL" id="PZX09795.1"/>
    </source>
</evidence>
<proteinExistence type="predicted"/>
<dbReference type="EMBL" id="QKZK01000072">
    <property type="protein sequence ID" value="PZX09795.1"/>
    <property type="molecule type" value="Genomic_DNA"/>
</dbReference>
<accession>A0A2W7MNA3</accession>
<evidence type="ECO:0000313" key="2">
    <source>
        <dbReference type="Proteomes" id="UP000249239"/>
    </source>
</evidence>
<protein>
    <submittedName>
        <fullName evidence="1">Uncharacterized protein</fullName>
    </submittedName>
</protein>
<reference evidence="1 2" key="1">
    <citation type="submission" date="2018-06" db="EMBL/GenBank/DDBJ databases">
        <title>Genomic Encyclopedia of Archaeal and Bacterial Type Strains, Phase II (KMG-II): from individual species to whole genera.</title>
        <authorList>
            <person name="Goeker M."/>
        </authorList>
    </citation>
    <scope>NUCLEOTIDE SEQUENCE [LARGE SCALE GENOMIC DNA]</scope>
    <source>
        <strain evidence="1 2">DSM 6779</strain>
    </source>
</reference>
<name>A0A2W7MNA3_9BACT</name>
<dbReference type="Proteomes" id="UP000249239">
    <property type="component" value="Unassembled WGS sequence"/>
</dbReference>
<keyword evidence="2" id="KW-1185">Reference proteome</keyword>
<sequence length="303" mass="35106">MKSEFLELINTDFDEIYISKFKPPYQNLIIEAFESEELTQRELLLKERFSALEIFDFKQFANPFYIGFGNPNSEILVIGKEKAFSSENFELLIKESINNYKQWKTIIQNDLFKMNQLDVTSKIGFSPLLPKSYHTGKTKRNHTWSITASIINQIYPAKELQVNEIQDITKSFFQQCFLTELNYKPAKYHEGSGLSLERMDFLKSNFFKSFPSVIFSAKSYLKGDDKIIKEIFNAKFDCVIELDKIGRDKTKPLTIEKYTSEYQTIYVCNQLSGASGWTNNSLTKFAEQISIDSVKSTTNIKAI</sequence>
<dbReference type="AlphaFoldDB" id="A0A2W7MNA3"/>
<organism evidence="1 2">
    <name type="scientific">Breznakibacter xylanolyticus</name>
    <dbReference type="NCBI Taxonomy" id="990"/>
    <lineage>
        <taxon>Bacteria</taxon>
        <taxon>Pseudomonadati</taxon>
        <taxon>Bacteroidota</taxon>
        <taxon>Bacteroidia</taxon>
        <taxon>Marinilabiliales</taxon>
        <taxon>Marinilabiliaceae</taxon>
        <taxon>Breznakibacter</taxon>
    </lineage>
</organism>
<comment type="caution">
    <text evidence="1">The sequence shown here is derived from an EMBL/GenBank/DDBJ whole genome shotgun (WGS) entry which is preliminary data.</text>
</comment>
<dbReference type="RefSeq" id="WP_111447273.1">
    <property type="nucleotide sequence ID" value="NZ_QKZK01000072.1"/>
</dbReference>
<dbReference type="OrthoDB" id="1075713at2"/>